<accession>A0A0F3QAH2</accession>
<evidence type="ECO:0000313" key="2">
    <source>
        <dbReference type="Proteomes" id="UP000033661"/>
    </source>
</evidence>
<protein>
    <submittedName>
        <fullName evidence="1">Uncharacterized protein</fullName>
    </submittedName>
</protein>
<sequence>MGQNYNINNNDEGITPENTLQFFKDKLYLCENNICSMTKNSRDKLKYSEKLILDKVLNLAIKNEEYVLLNEMIKLVPVLKNYMYEKGFMDDNNYYVLPMGVDVEVLPS</sequence>
<reference evidence="1 2" key="1">
    <citation type="submission" date="2015-02" db="EMBL/GenBank/DDBJ databases">
        <title>Genome Sequencing of Rickettsiales.</title>
        <authorList>
            <person name="Daugherty S.C."/>
            <person name="Su Q."/>
            <person name="Abolude K."/>
            <person name="Beier-Sexton M."/>
            <person name="Carlyon J.A."/>
            <person name="Carter R."/>
            <person name="Day N.P."/>
            <person name="Dumler S.J."/>
            <person name="Dyachenko V."/>
            <person name="Godinez A."/>
            <person name="Kurtti T.J."/>
            <person name="Lichay M."/>
            <person name="Mullins K.E."/>
            <person name="Ott S."/>
            <person name="Pappas-Brown V."/>
            <person name="Paris D.H."/>
            <person name="Patel P."/>
            <person name="Richards A.L."/>
            <person name="Sadzewicz L."/>
            <person name="Sears K."/>
            <person name="Seidman D."/>
            <person name="Sengamalay N."/>
            <person name="Stenos J."/>
            <person name="Tallon L.J."/>
            <person name="Vincent G."/>
            <person name="Fraser C.M."/>
            <person name="Munderloh U."/>
            <person name="Dunning-Hotopp J.C."/>
        </authorList>
    </citation>
    <scope>NUCLEOTIDE SEQUENCE [LARGE SCALE GENOMIC DNA]</scope>
    <source>
        <strain evidence="1 2">RML An4</strain>
    </source>
</reference>
<evidence type="ECO:0000313" key="1">
    <source>
        <dbReference type="EMBL" id="KJV89237.1"/>
    </source>
</evidence>
<dbReference type="EMBL" id="LAOI01000001">
    <property type="protein sequence ID" value="KJV89237.1"/>
    <property type="molecule type" value="Genomic_DNA"/>
</dbReference>
<dbReference type="AlphaFoldDB" id="A0A0F3QAH2"/>
<dbReference type="RefSeq" id="WP_011477768.1">
    <property type="nucleotide sequence ID" value="NZ_LAOI01000001.1"/>
</dbReference>
<organism evidence="1 2">
    <name type="scientific">Rickettsia bellii str. RML An4</name>
    <dbReference type="NCBI Taxonomy" id="1359193"/>
    <lineage>
        <taxon>Bacteria</taxon>
        <taxon>Pseudomonadati</taxon>
        <taxon>Pseudomonadota</taxon>
        <taxon>Alphaproteobacteria</taxon>
        <taxon>Rickettsiales</taxon>
        <taxon>Rickettsiaceae</taxon>
        <taxon>Rickettsieae</taxon>
        <taxon>Rickettsia</taxon>
        <taxon>belli group</taxon>
    </lineage>
</organism>
<dbReference type="PATRIC" id="fig|1359193.3.peg.197"/>
<keyword evidence="2" id="KW-1185">Reference proteome</keyword>
<comment type="caution">
    <text evidence="1">The sequence shown here is derived from an EMBL/GenBank/DDBJ whole genome shotgun (WGS) entry which is preliminary data.</text>
</comment>
<name>A0A0F3QAH2_RICBE</name>
<gene>
    <name evidence="1" type="ORF">RBEAN4_0208</name>
</gene>
<dbReference type="Proteomes" id="UP000033661">
    <property type="component" value="Unassembled WGS sequence"/>
</dbReference>
<proteinExistence type="predicted"/>